<name>A0A1F6LL80_9BACT</name>
<reference evidence="1 2" key="1">
    <citation type="journal article" date="2016" name="Nat. Commun.">
        <title>Thousands of microbial genomes shed light on interconnected biogeochemical processes in an aquifer system.</title>
        <authorList>
            <person name="Anantharaman K."/>
            <person name="Brown C.T."/>
            <person name="Hug L.A."/>
            <person name="Sharon I."/>
            <person name="Castelle C.J."/>
            <person name="Probst A.J."/>
            <person name="Thomas B.C."/>
            <person name="Singh A."/>
            <person name="Wilkins M.J."/>
            <person name="Karaoz U."/>
            <person name="Brodie E.L."/>
            <person name="Williams K.H."/>
            <person name="Hubbard S.S."/>
            <person name="Banfield J.F."/>
        </authorList>
    </citation>
    <scope>NUCLEOTIDE SEQUENCE [LARGE SCALE GENOMIC DNA]</scope>
</reference>
<dbReference type="EMBL" id="MFPS01000003">
    <property type="protein sequence ID" value="OGH60089.1"/>
    <property type="molecule type" value="Genomic_DNA"/>
</dbReference>
<evidence type="ECO:0000313" key="1">
    <source>
        <dbReference type="EMBL" id="OGH60089.1"/>
    </source>
</evidence>
<protein>
    <submittedName>
        <fullName evidence="1">Uncharacterized protein</fullName>
    </submittedName>
</protein>
<sequence>MNNFFRVFSYKNRDGSCNLRIFRRGTRIVVYEGKVFIKSENDIINFISTLSEINQEEKEMLVQELRKIQKRITR</sequence>
<dbReference type="Proteomes" id="UP000177067">
    <property type="component" value="Unassembled WGS sequence"/>
</dbReference>
<comment type="caution">
    <text evidence="1">The sequence shown here is derived from an EMBL/GenBank/DDBJ whole genome shotgun (WGS) entry which is preliminary data.</text>
</comment>
<dbReference type="AlphaFoldDB" id="A0A1F6LL80"/>
<accession>A0A1F6LL80</accession>
<gene>
    <name evidence="1" type="ORF">A2725_00365</name>
</gene>
<evidence type="ECO:0000313" key="2">
    <source>
        <dbReference type="Proteomes" id="UP000177067"/>
    </source>
</evidence>
<organism evidence="1 2">
    <name type="scientific">Candidatus Magasanikbacteria bacterium RIFCSPHIGHO2_01_FULL_33_34</name>
    <dbReference type="NCBI Taxonomy" id="1798671"/>
    <lineage>
        <taxon>Bacteria</taxon>
        <taxon>Candidatus Magasanikiibacteriota</taxon>
    </lineage>
</organism>
<proteinExistence type="predicted"/>